<evidence type="ECO:0000256" key="2">
    <source>
        <dbReference type="ARBA" id="ARBA00022840"/>
    </source>
</evidence>
<dbReference type="InterPro" id="IPR051681">
    <property type="entry name" value="Ser/Thr_Kinases-Pseudokinases"/>
</dbReference>
<dbReference type="SUPFAM" id="SSF56112">
    <property type="entry name" value="Protein kinase-like (PK-like)"/>
    <property type="match status" value="1"/>
</dbReference>
<organism evidence="5 6">
    <name type="scientific">Dentiscutata erythropus</name>
    <dbReference type="NCBI Taxonomy" id="1348616"/>
    <lineage>
        <taxon>Eukaryota</taxon>
        <taxon>Fungi</taxon>
        <taxon>Fungi incertae sedis</taxon>
        <taxon>Mucoromycota</taxon>
        <taxon>Glomeromycotina</taxon>
        <taxon>Glomeromycetes</taxon>
        <taxon>Diversisporales</taxon>
        <taxon>Gigasporaceae</taxon>
        <taxon>Dentiscutata</taxon>
    </lineage>
</organism>
<dbReference type="GO" id="GO:0005524">
    <property type="term" value="F:ATP binding"/>
    <property type="evidence" value="ECO:0007669"/>
    <property type="project" value="UniProtKB-KW"/>
</dbReference>
<evidence type="ECO:0000313" key="6">
    <source>
        <dbReference type="Proteomes" id="UP000789405"/>
    </source>
</evidence>
<evidence type="ECO:0000259" key="4">
    <source>
        <dbReference type="PROSITE" id="PS50011"/>
    </source>
</evidence>
<sequence>MSSNLNPTYFEDNEYIKMFRSYHVYELENSAIESEGEVNISDFGIVTKGYFRQSVVMKHIPPEFINNDNAKLENIIHKMNNISHPNILQFLGATYDPETKRHMIVLEYAENGTLQDYISKNFNNLKPATKLKIANDIARGLKHMHDQGIIHRNLNTKTIFMGNEKAQISNPIFLELNIDASSAIPLQGGMIAFFDPEILKNHNLPFTSASDVYSLGVIMWSICSGKLPFECFTSQKDLIEQIVSKNIREEPVENIQPAYLDLYQRCWDLDSEKRPAMQDVCNQLKVMLQEELRNRDGQIDTPEISQLENNPNEVPEADESKAGESNQQKFKR</sequence>
<dbReference type="InterPro" id="IPR011009">
    <property type="entry name" value="Kinase-like_dom_sf"/>
</dbReference>
<accession>A0A9N8VFH0</accession>
<dbReference type="PROSITE" id="PS50011">
    <property type="entry name" value="PROTEIN_KINASE_DOM"/>
    <property type="match status" value="1"/>
</dbReference>
<proteinExistence type="predicted"/>
<dbReference type="InterPro" id="IPR000719">
    <property type="entry name" value="Prot_kinase_dom"/>
</dbReference>
<dbReference type="Proteomes" id="UP000789405">
    <property type="component" value="Unassembled WGS sequence"/>
</dbReference>
<dbReference type="PANTHER" id="PTHR44329:SF298">
    <property type="entry name" value="MIXED LINEAGE KINASE DOMAIN-LIKE PROTEIN"/>
    <property type="match status" value="1"/>
</dbReference>
<dbReference type="AlphaFoldDB" id="A0A9N8VFH0"/>
<comment type="caution">
    <text evidence="5">The sequence shown here is derived from an EMBL/GenBank/DDBJ whole genome shotgun (WGS) entry which is preliminary data.</text>
</comment>
<dbReference type="EMBL" id="CAJVPY010000041">
    <property type="protein sequence ID" value="CAG8446098.1"/>
    <property type="molecule type" value="Genomic_DNA"/>
</dbReference>
<keyword evidence="6" id="KW-1185">Reference proteome</keyword>
<evidence type="ECO:0000256" key="1">
    <source>
        <dbReference type="ARBA" id="ARBA00022741"/>
    </source>
</evidence>
<dbReference type="GO" id="GO:0004674">
    <property type="term" value="F:protein serine/threonine kinase activity"/>
    <property type="evidence" value="ECO:0007669"/>
    <property type="project" value="TreeGrafter"/>
</dbReference>
<name>A0A9N8VFH0_9GLOM</name>
<evidence type="ECO:0000256" key="3">
    <source>
        <dbReference type="SAM" id="MobiDB-lite"/>
    </source>
</evidence>
<feature type="compositionally biased region" description="Polar residues" evidence="3">
    <location>
        <begin position="323"/>
        <end position="332"/>
    </location>
</feature>
<feature type="domain" description="Protein kinase" evidence="4">
    <location>
        <begin position="32"/>
        <end position="288"/>
    </location>
</feature>
<feature type="compositionally biased region" description="Polar residues" evidence="3">
    <location>
        <begin position="303"/>
        <end position="312"/>
    </location>
</feature>
<reference evidence="5" key="1">
    <citation type="submission" date="2021-06" db="EMBL/GenBank/DDBJ databases">
        <authorList>
            <person name="Kallberg Y."/>
            <person name="Tangrot J."/>
            <person name="Rosling A."/>
        </authorList>
    </citation>
    <scope>NUCLEOTIDE SEQUENCE</scope>
    <source>
        <strain evidence="5">MA453B</strain>
    </source>
</reference>
<keyword evidence="1" id="KW-0547">Nucleotide-binding</keyword>
<evidence type="ECO:0000313" key="5">
    <source>
        <dbReference type="EMBL" id="CAG8446098.1"/>
    </source>
</evidence>
<dbReference type="InterPro" id="IPR001245">
    <property type="entry name" value="Ser-Thr/Tyr_kinase_cat_dom"/>
</dbReference>
<dbReference type="Pfam" id="PF07714">
    <property type="entry name" value="PK_Tyr_Ser-Thr"/>
    <property type="match status" value="1"/>
</dbReference>
<gene>
    <name evidence="5" type="ORF">DERYTH_LOCUS215</name>
</gene>
<keyword evidence="2" id="KW-0067">ATP-binding</keyword>
<dbReference type="OrthoDB" id="10261027at2759"/>
<feature type="region of interest" description="Disordered" evidence="3">
    <location>
        <begin position="295"/>
        <end position="332"/>
    </location>
</feature>
<dbReference type="PANTHER" id="PTHR44329">
    <property type="entry name" value="SERINE/THREONINE-PROTEIN KINASE TNNI3K-RELATED"/>
    <property type="match status" value="1"/>
</dbReference>
<dbReference type="Gene3D" id="1.10.510.10">
    <property type="entry name" value="Transferase(Phosphotransferase) domain 1"/>
    <property type="match status" value="1"/>
</dbReference>
<protein>
    <submittedName>
        <fullName evidence="5">18762_t:CDS:1</fullName>
    </submittedName>
</protein>